<keyword evidence="2" id="KW-1185">Reference proteome</keyword>
<evidence type="ECO:0000313" key="1">
    <source>
        <dbReference type="EMBL" id="KJU85789.1"/>
    </source>
</evidence>
<organism evidence="1 2">
    <name type="scientific">Candidatus Magnetobacterium bavaricum</name>
    <dbReference type="NCBI Taxonomy" id="29290"/>
    <lineage>
        <taxon>Bacteria</taxon>
        <taxon>Pseudomonadati</taxon>
        <taxon>Nitrospirota</taxon>
        <taxon>Thermodesulfovibrionia</taxon>
        <taxon>Thermodesulfovibrionales</taxon>
        <taxon>Candidatus Magnetobacteriaceae</taxon>
        <taxon>Candidatus Magnetobacterium</taxon>
    </lineage>
</organism>
<proteinExistence type="predicted"/>
<dbReference type="EMBL" id="LACI01000857">
    <property type="protein sequence ID" value="KJU85789.1"/>
    <property type="molecule type" value="Genomic_DNA"/>
</dbReference>
<feature type="non-terminal residue" evidence="1">
    <location>
        <position position="1"/>
    </location>
</feature>
<protein>
    <submittedName>
        <fullName evidence="1">Uncharacterized protein</fullName>
    </submittedName>
</protein>
<name>A0A0F3GV11_9BACT</name>
<dbReference type="AlphaFoldDB" id="A0A0F3GV11"/>
<evidence type="ECO:0000313" key="2">
    <source>
        <dbReference type="Proteomes" id="UP000033423"/>
    </source>
</evidence>
<comment type="caution">
    <text evidence="1">The sequence shown here is derived from an EMBL/GenBank/DDBJ whole genome shotgun (WGS) entry which is preliminary data.</text>
</comment>
<accession>A0A0F3GV11</accession>
<dbReference type="Proteomes" id="UP000033423">
    <property type="component" value="Unassembled WGS sequence"/>
</dbReference>
<gene>
    <name evidence="1" type="ORF">MBAV_002017</name>
</gene>
<sequence>RVSFIDQNGANVITSAGLEKVADIAIDERGESVPHIHNLHNAKYEPNKEITIIYNKINPPHIELQSHFKKINISLNCNINRSNFFSIIYSAIPP</sequence>
<reference evidence="1 2" key="1">
    <citation type="submission" date="2015-02" db="EMBL/GenBank/DDBJ databases">
        <title>Single-cell genomics of uncultivated deep-branching MTB reveals a conserved set of magnetosome genes.</title>
        <authorList>
            <person name="Kolinko S."/>
            <person name="Richter M."/>
            <person name="Glockner F.O."/>
            <person name="Brachmann A."/>
            <person name="Schuler D."/>
        </authorList>
    </citation>
    <scope>NUCLEOTIDE SEQUENCE [LARGE SCALE GENOMIC DNA]</scope>
    <source>
        <strain evidence="1">TM-1</strain>
    </source>
</reference>